<dbReference type="RefSeq" id="WP_022968725.1">
    <property type="nucleotide sequence ID" value="NZ_ATVD01000002.1"/>
</dbReference>
<accession>A0A091AYQ1</accession>
<evidence type="ECO:0008006" key="5">
    <source>
        <dbReference type="Google" id="ProtNLM"/>
    </source>
</evidence>
<dbReference type="eggNOG" id="ENOG5031WM6">
    <property type="taxonomic scope" value="Bacteria"/>
</dbReference>
<feature type="transmembrane region" description="Helical" evidence="1">
    <location>
        <begin position="424"/>
        <end position="445"/>
    </location>
</feature>
<organism evidence="3 4">
    <name type="scientific">Arenimonas oryziterrae DSM 21050 = YC6267</name>
    <dbReference type="NCBI Taxonomy" id="1121015"/>
    <lineage>
        <taxon>Bacteria</taxon>
        <taxon>Pseudomonadati</taxon>
        <taxon>Pseudomonadota</taxon>
        <taxon>Gammaproteobacteria</taxon>
        <taxon>Lysobacterales</taxon>
        <taxon>Lysobacteraceae</taxon>
        <taxon>Arenimonas</taxon>
    </lineage>
</organism>
<dbReference type="OrthoDB" id="5405606at2"/>
<feature type="signal peptide" evidence="2">
    <location>
        <begin position="1"/>
        <end position="18"/>
    </location>
</feature>
<reference evidence="3 4" key="1">
    <citation type="submission" date="2013-09" db="EMBL/GenBank/DDBJ databases">
        <title>Genome sequencing of Arenimonas oryziterrae.</title>
        <authorList>
            <person name="Chen F."/>
            <person name="Wang G."/>
        </authorList>
    </citation>
    <scope>NUCLEOTIDE SEQUENCE [LARGE SCALE GENOMIC DNA]</scope>
    <source>
        <strain evidence="3 4">YC6267</strain>
    </source>
</reference>
<keyword evidence="4" id="KW-1185">Reference proteome</keyword>
<evidence type="ECO:0000313" key="3">
    <source>
        <dbReference type="EMBL" id="KFN44556.1"/>
    </source>
</evidence>
<dbReference type="AlphaFoldDB" id="A0A091AYQ1"/>
<dbReference type="PATRIC" id="fig|1121015.4.peg.137"/>
<name>A0A091AYQ1_9GAMM</name>
<protein>
    <recommendedName>
        <fullName evidence="5">DUF3999 domain-containing protein</fullName>
    </recommendedName>
</protein>
<comment type="caution">
    <text evidence="3">The sequence shown here is derived from an EMBL/GenBank/DDBJ whole genome shotgun (WGS) entry which is preliminary data.</text>
</comment>
<keyword evidence="1" id="KW-0812">Transmembrane</keyword>
<gene>
    <name evidence="3" type="ORF">N789_00685</name>
</gene>
<evidence type="ECO:0000256" key="2">
    <source>
        <dbReference type="SAM" id="SignalP"/>
    </source>
</evidence>
<evidence type="ECO:0000256" key="1">
    <source>
        <dbReference type="SAM" id="Phobius"/>
    </source>
</evidence>
<dbReference type="STRING" id="1121015.GCA_000420545_01083"/>
<keyword evidence="1" id="KW-0472">Membrane</keyword>
<dbReference type="EMBL" id="AVCI01000001">
    <property type="protein sequence ID" value="KFN44556.1"/>
    <property type="molecule type" value="Genomic_DNA"/>
</dbReference>
<feature type="chain" id="PRO_5001869260" description="DUF3999 domain-containing protein" evidence="2">
    <location>
        <begin position="19"/>
        <end position="451"/>
    </location>
</feature>
<evidence type="ECO:0000313" key="4">
    <source>
        <dbReference type="Proteomes" id="UP000029385"/>
    </source>
</evidence>
<dbReference type="Proteomes" id="UP000029385">
    <property type="component" value="Unassembled WGS sequence"/>
</dbReference>
<sequence>MRLSLVIAGLLLSGTAAASKPADFAKQWPVVAEGEGAYALQLDESVYGQTLRPDLLDIAAFNADGEPLPFGPMPPSYCPPPSVWREAVWFAVPSSSAASTVGAAPGSDMHLHVSRGTDGELQLDASFNAGDAPGGRDVLVDVRAKDHLIEGISFGLGENAPDITAQVAIDASDDLENWHTLVGSATIAQLRQSGQMLARRHIDIPPTEARYLRIRPLAADVRLPVSEVRLQLRPPGLRAQPPARRWFTAAVGKRDGRAFTYSLPARIPVEQVAIDLADDNTIAAFTISVRDDARADWQYVGSLTAFRLRGAGLELDNEPLDTAIERRREWRIEANIDLEKAPALKLAFRPEPWLLLTHGKGPYVITAGSPRAQRSDFPLEALVGQVRSKYGADWQPTSASLGPMREAGGVDALKAYSSEDKRTWVLWGVLLLGAVVVIVMVLKLLKAPPAS</sequence>
<keyword evidence="1" id="KW-1133">Transmembrane helix</keyword>
<dbReference type="Pfam" id="PF13163">
    <property type="entry name" value="DUF3999"/>
    <property type="match status" value="1"/>
</dbReference>
<keyword evidence="2" id="KW-0732">Signal</keyword>
<dbReference type="InterPro" id="IPR025060">
    <property type="entry name" value="DUF3999"/>
</dbReference>
<proteinExistence type="predicted"/>